<keyword evidence="3" id="KW-0472">Membrane</keyword>
<reference evidence="4 5" key="1">
    <citation type="submission" date="2017-05" db="EMBL/GenBank/DDBJ databases">
        <title>Complete genome sequence of Streptomyces sp. SCSIO 03032 revealed the diverse biosynthetic pathways for its bioactive secondary metabolites.</title>
        <authorList>
            <person name="Ma L."/>
            <person name="Zhu Y."/>
            <person name="Zhang W."/>
            <person name="Zhang G."/>
            <person name="Tian X."/>
            <person name="Zhang S."/>
            <person name="Zhang C."/>
        </authorList>
    </citation>
    <scope>NUCLEOTIDE SEQUENCE [LARGE SCALE GENOMIC DNA]</scope>
    <source>
        <strain evidence="4 5">SCSIO 03032</strain>
    </source>
</reference>
<evidence type="ECO:0000256" key="3">
    <source>
        <dbReference type="SAM" id="Phobius"/>
    </source>
</evidence>
<gene>
    <name evidence="4" type="ORF">CAG99_13395</name>
</gene>
<dbReference type="Gene3D" id="3.30.70.1880">
    <property type="entry name" value="Protein of unknown function DUF881"/>
    <property type="match status" value="1"/>
</dbReference>
<comment type="similarity">
    <text evidence="1">Belongs to the UPF0749 family.</text>
</comment>
<evidence type="ECO:0000313" key="4">
    <source>
        <dbReference type="EMBL" id="ARQ69726.1"/>
    </source>
</evidence>
<dbReference type="PANTHER" id="PTHR37313:SF4">
    <property type="entry name" value="CONSERVED MEMBRANE PROTEIN-RELATED"/>
    <property type="match status" value="1"/>
</dbReference>
<feature type="transmembrane region" description="Helical" evidence="3">
    <location>
        <begin position="74"/>
        <end position="91"/>
    </location>
</feature>
<accession>A0A1W7CYA4</accession>
<evidence type="ECO:0000256" key="1">
    <source>
        <dbReference type="ARBA" id="ARBA00009108"/>
    </source>
</evidence>
<name>A0A1W7CYA4_9ACTN</name>
<dbReference type="PANTHER" id="PTHR37313">
    <property type="entry name" value="UPF0749 PROTEIN RV1825"/>
    <property type="match status" value="1"/>
</dbReference>
<keyword evidence="3" id="KW-0812">Transmembrane</keyword>
<evidence type="ECO:0000256" key="2">
    <source>
        <dbReference type="SAM" id="Coils"/>
    </source>
</evidence>
<sequence length="311" mass="33345">MEIFVVCPFSGGVNVSSFFLRIRDFGTSGSPVDALPDRAGQRVTNGSSVSVVLPRPIKETRGTVRIRRPRPARLGTTAVFALAGLIFWLSFTVSGGNNIRTDDSLLHMSDLIRERARQNESLESATAALREDIAGLTAESEREEPAAPDRRRDLEQLTGAAGLADLTGGGLTVTLTDAPPDAVPLLPDVPEPSPNDLVIHQQDLQAVVNALWAGGASGVQVMDQRLVSTSAVRCVGNTLILQGRLYSPPYTVTAVGDRDRLRAALDASPEIANYRQYVRAYGLGWQVDAHESVTLPAYGGSVALRHARPVE</sequence>
<feature type="coiled-coil region" evidence="2">
    <location>
        <begin position="108"/>
        <end position="139"/>
    </location>
</feature>
<proteinExistence type="inferred from homology"/>
<dbReference type="EMBL" id="CP021121">
    <property type="protein sequence ID" value="ARQ69726.1"/>
    <property type="molecule type" value="Genomic_DNA"/>
</dbReference>
<evidence type="ECO:0000313" key="5">
    <source>
        <dbReference type="Proteomes" id="UP000194218"/>
    </source>
</evidence>
<dbReference type="AlphaFoldDB" id="A0A1W7CYA4"/>
<keyword evidence="2" id="KW-0175">Coiled coil</keyword>
<keyword evidence="3" id="KW-1133">Transmembrane helix</keyword>
<dbReference type="Pfam" id="PF05949">
    <property type="entry name" value="DUF881"/>
    <property type="match status" value="1"/>
</dbReference>
<organism evidence="4 5">
    <name type="scientific">Streptomyces marincola</name>
    <dbReference type="NCBI Taxonomy" id="2878388"/>
    <lineage>
        <taxon>Bacteria</taxon>
        <taxon>Bacillati</taxon>
        <taxon>Actinomycetota</taxon>
        <taxon>Actinomycetes</taxon>
        <taxon>Kitasatosporales</taxon>
        <taxon>Streptomycetaceae</taxon>
        <taxon>Streptomyces</taxon>
    </lineage>
</organism>
<evidence type="ECO:0008006" key="6">
    <source>
        <dbReference type="Google" id="ProtNLM"/>
    </source>
</evidence>
<dbReference type="OrthoDB" id="3214641at2"/>
<dbReference type="InterPro" id="IPR010273">
    <property type="entry name" value="DUF881"/>
</dbReference>
<keyword evidence="5" id="KW-1185">Reference proteome</keyword>
<dbReference type="KEGG" id="smao:CAG99_13395"/>
<protein>
    <recommendedName>
        <fullName evidence="6">DUF881 domain-containing protein</fullName>
    </recommendedName>
</protein>
<dbReference type="Proteomes" id="UP000194218">
    <property type="component" value="Chromosome"/>
</dbReference>
<dbReference type="GO" id="GO:0005886">
    <property type="term" value="C:plasma membrane"/>
    <property type="evidence" value="ECO:0007669"/>
    <property type="project" value="TreeGrafter"/>
</dbReference>